<comment type="caution">
    <text evidence="2">The sequence shown here is derived from an EMBL/GenBank/DDBJ whole genome shotgun (WGS) entry which is preliminary data.</text>
</comment>
<reference evidence="2" key="1">
    <citation type="submission" date="2022-06" db="EMBL/GenBank/DDBJ databases">
        <authorList>
            <consortium name="SYNGENTA / RWTH Aachen University"/>
        </authorList>
    </citation>
    <scope>NUCLEOTIDE SEQUENCE</scope>
</reference>
<dbReference type="EMBL" id="CALTRL010002895">
    <property type="protein sequence ID" value="CAH7677073.1"/>
    <property type="molecule type" value="Genomic_DNA"/>
</dbReference>
<proteinExistence type="predicted"/>
<dbReference type="AlphaFoldDB" id="A0AAV0B4K8"/>
<evidence type="ECO:0000313" key="3">
    <source>
        <dbReference type="Proteomes" id="UP001153365"/>
    </source>
</evidence>
<gene>
    <name evidence="2" type="ORF">PPACK8108_LOCUS12198</name>
</gene>
<organism evidence="2 3">
    <name type="scientific">Phakopsora pachyrhizi</name>
    <name type="common">Asian soybean rust disease fungus</name>
    <dbReference type="NCBI Taxonomy" id="170000"/>
    <lineage>
        <taxon>Eukaryota</taxon>
        <taxon>Fungi</taxon>
        <taxon>Dikarya</taxon>
        <taxon>Basidiomycota</taxon>
        <taxon>Pucciniomycotina</taxon>
        <taxon>Pucciniomycetes</taxon>
        <taxon>Pucciniales</taxon>
        <taxon>Phakopsoraceae</taxon>
        <taxon>Phakopsora</taxon>
    </lineage>
</organism>
<evidence type="ECO:0000313" key="2">
    <source>
        <dbReference type="EMBL" id="CAH7677073.1"/>
    </source>
</evidence>
<feature type="region of interest" description="Disordered" evidence="1">
    <location>
        <begin position="204"/>
        <end position="223"/>
    </location>
</feature>
<sequence>MSATEPQTDSLSAAAPNSRRHIKLLSSFGRTSGRKLKNLTLARTDSSSKPNRKLYILAPPSIPLPSTPDPTITVWPPNQDKITENSSLSPHNNNLVAAKIEPSVKHEEALDVEQESSAISHSPRLSRVFVSLKGKSGSLNPRLLRPRADALFSHPSSDEIKQLRLHGQFSTNFPSKAGKLLGIYNQSFLDQEVALELTSDDKSINSDMTTENNNSSDCEQDTSEARPISFEIANHSLDDEYPYLESPTFSEIENIFEASFGPCQASAQSFFTFHQSSPSINSGSNYAPSTVNSSMPATPTSLVGLERVSMPQIVCPEDREAYRNSCMDLLGSLKAIDELAKVVVKEELQPKLAEEVEEWEVRLRSWDKLNNEQSGYNL</sequence>
<evidence type="ECO:0000256" key="1">
    <source>
        <dbReference type="SAM" id="MobiDB-lite"/>
    </source>
</evidence>
<accession>A0AAV0B4K8</accession>
<name>A0AAV0B4K8_PHAPC</name>
<keyword evidence="3" id="KW-1185">Reference proteome</keyword>
<feature type="compositionally biased region" description="Polar residues" evidence="1">
    <location>
        <begin position="205"/>
        <end position="217"/>
    </location>
</feature>
<dbReference type="Proteomes" id="UP001153365">
    <property type="component" value="Unassembled WGS sequence"/>
</dbReference>
<protein>
    <submittedName>
        <fullName evidence="2">Expressed protein</fullName>
    </submittedName>
</protein>